<organism evidence="1 2">
    <name type="scientific">Cymbomonas tetramitiformis</name>
    <dbReference type="NCBI Taxonomy" id="36881"/>
    <lineage>
        <taxon>Eukaryota</taxon>
        <taxon>Viridiplantae</taxon>
        <taxon>Chlorophyta</taxon>
        <taxon>Pyramimonadophyceae</taxon>
        <taxon>Pyramimonadales</taxon>
        <taxon>Pyramimonadaceae</taxon>
        <taxon>Cymbomonas</taxon>
    </lineage>
</organism>
<sequence length="284" mass="32140">MNDNASSAPFLAPAAFTCERFGALVADARHVPSRWHGLYERTGEITLKDVIRGPYPNAYINRVQFRYHLPANPCAASRALLSQLKESNVRKRARVHLFQIREDANSEYYLGAHVVLSGNHRYVVLHLLAEQSECAHIRRKHYASPGRDLAELIVRSVVPADHEVRSDIFDAVHGVRASPANGRSYREIVQESGVGDVLSANVGRCQRITWRAVFTDDCSSPDDRFHRIRDQCRSLRDVCMQRVVLIQIDKKGAITFRDFGGREEAERDHVARDSLTAALFHEND</sequence>
<keyword evidence="2" id="KW-1185">Reference proteome</keyword>
<dbReference type="EMBL" id="LGRX02030095">
    <property type="protein sequence ID" value="KAK3246133.1"/>
    <property type="molecule type" value="Genomic_DNA"/>
</dbReference>
<evidence type="ECO:0000313" key="1">
    <source>
        <dbReference type="EMBL" id="KAK3246133.1"/>
    </source>
</evidence>
<protein>
    <submittedName>
        <fullName evidence="1">Uncharacterized protein</fullName>
    </submittedName>
</protein>
<dbReference type="AlphaFoldDB" id="A0AAE0C0G9"/>
<comment type="caution">
    <text evidence="1">The sequence shown here is derived from an EMBL/GenBank/DDBJ whole genome shotgun (WGS) entry which is preliminary data.</text>
</comment>
<evidence type="ECO:0000313" key="2">
    <source>
        <dbReference type="Proteomes" id="UP001190700"/>
    </source>
</evidence>
<accession>A0AAE0C0G9</accession>
<dbReference type="Proteomes" id="UP001190700">
    <property type="component" value="Unassembled WGS sequence"/>
</dbReference>
<gene>
    <name evidence="1" type="ORF">CYMTET_44354</name>
</gene>
<reference evidence="1 2" key="1">
    <citation type="journal article" date="2015" name="Genome Biol. Evol.">
        <title>Comparative Genomics of a Bacterivorous Green Alga Reveals Evolutionary Causalities and Consequences of Phago-Mixotrophic Mode of Nutrition.</title>
        <authorList>
            <person name="Burns J.A."/>
            <person name="Paasch A."/>
            <person name="Narechania A."/>
            <person name="Kim E."/>
        </authorList>
    </citation>
    <scope>NUCLEOTIDE SEQUENCE [LARGE SCALE GENOMIC DNA]</scope>
    <source>
        <strain evidence="1 2">PLY_AMNH</strain>
    </source>
</reference>
<name>A0AAE0C0G9_9CHLO</name>
<proteinExistence type="predicted"/>